<gene>
    <name evidence="1" type="ORF">C1H46_033421</name>
</gene>
<protein>
    <submittedName>
        <fullName evidence="1">Uncharacterized protein</fullName>
    </submittedName>
</protein>
<keyword evidence="2" id="KW-1185">Reference proteome</keyword>
<accession>A0A540L3E4</accession>
<sequence>MKPNLFQFQYNPEHQIRLPSVKRVLENVADTSGAVRFTRLLWRPSSDLGEVVAVVWVN</sequence>
<comment type="caution">
    <text evidence="1">The sequence shown here is derived from an EMBL/GenBank/DDBJ whole genome shotgun (WGS) entry which is preliminary data.</text>
</comment>
<dbReference type="AlphaFoldDB" id="A0A540L3E4"/>
<proteinExistence type="predicted"/>
<name>A0A540L3E4_MALBA</name>
<evidence type="ECO:0000313" key="2">
    <source>
        <dbReference type="Proteomes" id="UP000315295"/>
    </source>
</evidence>
<reference evidence="1 2" key="1">
    <citation type="journal article" date="2019" name="G3 (Bethesda)">
        <title>Sequencing of a Wild Apple (Malus baccata) Genome Unravels the Differences Between Cultivated and Wild Apple Species Regarding Disease Resistance and Cold Tolerance.</title>
        <authorList>
            <person name="Chen X."/>
        </authorList>
    </citation>
    <scope>NUCLEOTIDE SEQUENCE [LARGE SCALE GENOMIC DNA]</scope>
    <source>
        <strain evidence="2">cv. Shandingzi</strain>
        <tissue evidence="1">Leaves</tissue>
    </source>
</reference>
<organism evidence="1 2">
    <name type="scientific">Malus baccata</name>
    <name type="common">Siberian crab apple</name>
    <name type="synonym">Pyrus baccata</name>
    <dbReference type="NCBI Taxonomy" id="106549"/>
    <lineage>
        <taxon>Eukaryota</taxon>
        <taxon>Viridiplantae</taxon>
        <taxon>Streptophyta</taxon>
        <taxon>Embryophyta</taxon>
        <taxon>Tracheophyta</taxon>
        <taxon>Spermatophyta</taxon>
        <taxon>Magnoliopsida</taxon>
        <taxon>eudicotyledons</taxon>
        <taxon>Gunneridae</taxon>
        <taxon>Pentapetalae</taxon>
        <taxon>rosids</taxon>
        <taxon>fabids</taxon>
        <taxon>Rosales</taxon>
        <taxon>Rosaceae</taxon>
        <taxon>Amygdaloideae</taxon>
        <taxon>Maleae</taxon>
        <taxon>Malus</taxon>
    </lineage>
</organism>
<dbReference type="EMBL" id="VIEB01000785">
    <property type="protein sequence ID" value="TQD81006.1"/>
    <property type="molecule type" value="Genomic_DNA"/>
</dbReference>
<evidence type="ECO:0000313" key="1">
    <source>
        <dbReference type="EMBL" id="TQD81006.1"/>
    </source>
</evidence>
<dbReference type="Proteomes" id="UP000315295">
    <property type="component" value="Unassembled WGS sequence"/>
</dbReference>